<dbReference type="InterPro" id="IPR036388">
    <property type="entry name" value="WH-like_DNA-bd_sf"/>
</dbReference>
<dbReference type="InterPro" id="IPR013324">
    <property type="entry name" value="RNA_pol_sigma_r3/r4-like"/>
</dbReference>
<evidence type="ECO:0000256" key="4">
    <source>
        <dbReference type="ARBA" id="ARBA00023163"/>
    </source>
</evidence>
<evidence type="ECO:0000313" key="9">
    <source>
        <dbReference type="Proteomes" id="UP001611339"/>
    </source>
</evidence>
<feature type="region of interest" description="Disordered" evidence="5">
    <location>
        <begin position="72"/>
        <end position="156"/>
    </location>
</feature>
<evidence type="ECO:0000259" key="7">
    <source>
        <dbReference type="Pfam" id="PF14534"/>
    </source>
</evidence>
<dbReference type="InterPro" id="IPR013249">
    <property type="entry name" value="RNA_pol_sigma70_r4_t2"/>
</dbReference>
<gene>
    <name evidence="8" type="ORF">ACH407_21720</name>
</gene>
<dbReference type="Gene3D" id="1.10.10.10">
    <property type="entry name" value="Winged helix-like DNA-binding domain superfamily/Winged helix DNA-binding domain"/>
    <property type="match status" value="1"/>
</dbReference>
<protein>
    <submittedName>
        <fullName evidence="8">Sigma factor-like helix-turn-helix DNA-binding protein</fullName>
    </submittedName>
</protein>
<dbReference type="SUPFAM" id="SSF88659">
    <property type="entry name" value="Sigma3 and sigma4 domains of RNA polymerase sigma factors"/>
    <property type="match status" value="1"/>
</dbReference>
<evidence type="ECO:0000256" key="5">
    <source>
        <dbReference type="SAM" id="MobiDB-lite"/>
    </source>
</evidence>
<evidence type="ECO:0000313" key="8">
    <source>
        <dbReference type="EMBL" id="MFI1716183.1"/>
    </source>
</evidence>
<keyword evidence="3" id="KW-0731">Sigma factor</keyword>
<evidence type="ECO:0000256" key="1">
    <source>
        <dbReference type="ARBA" id="ARBA00010641"/>
    </source>
</evidence>
<dbReference type="Proteomes" id="UP001611339">
    <property type="component" value="Unassembled WGS sequence"/>
</dbReference>
<evidence type="ECO:0000256" key="3">
    <source>
        <dbReference type="ARBA" id="ARBA00023082"/>
    </source>
</evidence>
<reference evidence="8 9" key="1">
    <citation type="submission" date="2024-10" db="EMBL/GenBank/DDBJ databases">
        <title>The Natural Products Discovery Center: Release of the First 8490 Sequenced Strains for Exploring Actinobacteria Biosynthetic Diversity.</title>
        <authorList>
            <person name="Kalkreuter E."/>
            <person name="Kautsar S.A."/>
            <person name="Yang D."/>
            <person name="Bader C.D."/>
            <person name="Teijaro C.N."/>
            <person name="Fluegel L."/>
            <person name="Davis C.M."/>
            <person name="Simpson J.R."/>
            <person name="Lauterbach L."/>
            <person name="Steele A.D."/>
            <person name="Gui C."/>
            <person name="Meng S."/>
            <person name="Li G."/>
            <person name="Viehrig K."/>
            <person name="Ye F."/>
            <person name="Su P."/>
            <person name="Kiefer A.F."/>
            <person name="Nichols A."/>
            <person name="Cepeda A.J."/>
            <person name="Yan W."/>
            <person name="Fan B."/>
            <person name="Jiang Y."/>
            <person name="Adhikari A."/>
            <person name="Zheng C.-J."/>
            <person name="Schuster L."/>
            <person name="Cowan T.M."/>
            <person name="Smanski M.J."/>
            <person name="Chevrette M.G."/>
            <person name="De Carvalho L.P.S."/>
            <person name="Shen B."/>
        </authorList>
    </citation>
    <scope>NUCLEOTIDE SEQUENCE [LARGE SCALE GENOMIC DNA]</scope>
    <source>
        <strain evidence="8 9">NPDC020602</strain>
    </source>
</reference>
<dbReference type="PANTHER" id="PTHR30173:SF43">
    <property type="entry name" value="ECF RNA POLYMERASE SIGMA FACTOR SIGI-RELATED"/>
    <property type="match status" value="1"/>
</dbReference>
<proteinExistence type="inferred from homology"/>
<dbReference type="InterPro" id="IPR027843">
    <property type="entry name" value="DUF4440"/>
</dbReference>
<name>A0ABW7U9C3_9ACTN</name>
<dbReference type="RefSeq" id="WP_398710734.1">
    <property type="nucleotide sequence ID" value="NZ_JBIRUI010000009.1"/>
</dbReference>
<organism evidence="8 9">
    <name type="scientific">Streptomyces litmocidini</name>
    <dbReference type="NCBI Taxonomy" id="67318"/>
    <lineage>
        <taxon>Bacteria</taxon>
        <taxon>Bacillati</taxon>
        <taxon>Actinomycetota</taxon>
        <taxon>Actinomycetes</taxon>
        <taxon>Kitasatosporales</taxon>
        <taxon>Streptomycetaceae</taxon>
        <taxon>Streptomyces</taxon>
    </lineage>
</organism>
<keyword evidence="4" id="KW-0804">Transcription</keyword>
<dbReference type="Pfam" id="PF08281">
    <property type="entry name" value="Sigma70_r4_2"/>
    <property type="match status" value="1"/>
</dbReference>
<dbReference type="PANTHER" id="PTHR30173">
    <property type="entry name" value="SIGMA 19 FACTOR"/>
    <property type="match status" value="1"/>
</dbReference>
<evidence type="ECO:0000259" key="6">
    <source>
        <dbReference type="Pfam" id="PF08281"/>
    </source>
</evidence>
<sequence>MHDDTFLTALAGRFDAHEEQLRAVALRIAGSPAEAEAALAAARAELGRDDGATVRAWLTAAVGRACVRGLQEREAEGRRREGPEGDGRVPGDEDAGIGSGPTPGAGGAGGGGGRVPGAGGTGGGGGGAGGGGGRVPRAGGEGTGSDGDAGAGSGGDARHDVESLWLALLVMLERLGGEERLAYVLHDVFGLPPYETARIVGGSPDAAARLARRARERLRGGGASRTEGERGRQRAVVDRFLAAARARDARALAAVLAPDVVAYSEDGPVHGVAAVAETAAAFAGRADVSRPALVDGAVGAVGFAAGRPVSAVGATLRRGHIVTLSLTSGEDRVRALDLAFPDS</sequence>
<dbReference type="Pfam" id="PF14534">
    <property type="entry name" value="DUF4440"/>
    <property type="match status" value="1"/>
</dbReference>
<dbReference type="SUPFAM" id="SSF54427">
    <property type="entry name" value="NTF2-like"/>
    <property type="match status" value="1"/>
</dbReference>
<dbReference type="Gene3D" id="3.10.450.50">
    <property type="match status" value="1"/>
</dbReference>
<keyword evidence="2" id="KW-0805">Transcription regulation</keyword>
<dbReference type="InterPro" id="IPR052704">
    <property type="entry name" value="ECF_Sigma-70_Domain"/>
</dbReference>
<feature type="domain" description="RNA polymerase sigma factor 70 region 4 type 2" evidence="6">
    <location>
        <begin position="167"/>
        <end position="218"/>
    </location>
</feature>
<feature type="domain" description="DUF4440" evidence="7">
    <location>
        <begin position="234"/>
        <end position="298"/>
    </location>
</feature>
<feature type="compositionally biased region" description="Gly residues" evidence="5">
    <location>
        <begin position="97"/>
        <end position="155"/>
    </location>
</feature>
<accession>A0ABW7U9C3</accession>
<dbReference type="EMBL" id="JBIRUI010000009">
    <property type="protein sequence ID" value="MFI1716183.1"/>
    <property type="molecule type" value="Genomic_DNA"/>
</dbReference>
<evidence type="ECO:0000256" key="2">
    <source>
        <dbReference type="ARBA" id="ARBA00023015"/>
    </source>
</evidence>
<comment type="caution">
    <text evidence="8">The sequence shown here is derived from an EMBL/GenBank/DDBJ whole genome shotgun (WGS) entry which is preliminary data.</text>
</comment>
<keyword evidence="9" id="KW-1185">Reference proteome</keyword>
<feature type="compositionally biased region" description="Basic and acidic residues" evidence="5">
    <location>
        <begin position="72"/>
        <end position="91"/>
    </location>
</feature>
<comment type="similarity">
    <text evidence="1">Belongs to the sigma-70 factor family. ECF subfamily.</text>
</comment>
<dbReference type="InterPro" id="IPR032710">
    <property type="entry name" value="NTF2-like_dom_sf"/>
</dbReference>